<dbReference type="OrthoDB" id="2739948at2759"/>
<reference evidence="1" key="1">
    <citation type="journal article" date="2019" name="Environ. Microbiol.">
        <title>Fungal ecological strategies reflected in gene transcription - a case study of two litter decomposers.</title>
        <authorList>
            <person name="Barbi F."/>
            <person name="Kohler A."/>
            <person name="Barry K."/>
            <person name="Baskaran P."/>
            <person name="Daum C."/>
            <person name="Fauchery L."/>
            <person name="Ihrmark K."/>
            <person name="Kuo A."/>
            <person name="LaButti K."/>
            <person name="Lipzen A."/>
            <person name="Morin E."/>
            <person name="Grigoriev I.V."/>
            <person name="Henrissat B."/>
            <person name="Lindahl B."/>
            <person name="Martin F."/>
        </authorList>
    </citation>
    <scope>NUCLEOTIDE SEQUENCE</scope>
    <source>
        <strain evidence="1">JB14</strain>
    </source>
</reference>
<gene>
    <name evidence="1" type="ORF">BT96DRAFT_798768</name>
</gene>
<accession>A0A6A4GRW4</accession>
<dbReference type="EMBL" id="ML769739">
    <property type="protein sequence ID" value="KAE9388522.1"/>
    <property type="molecule type" value="Genomic_DNA"/>
</dbReference>
<feature type="non-terminal residue" evidence="1">
    <location>
        <position position="1"/>
    </location>
</feature>
<evidence type="ECO:0008006" key="3">
    <source>
        <dbReference type="Google" id="ProtNLM"/>
    </source>
</evidence>
<sequence length="124" mass="14052">EMVDTSNPPDSNSGFFNDHKIKPNITVYLDKKPSNDSLCCSCDMETFIEVKLDPDCDGFGLDIDKLEKDTGLARDMRGQLITYLNAMQASQYRTHGFSVLLLGKKYWLLHHTHSGIEITTPFSY</sequence>
<keyword evidence="2" id="KW-1185">Reference proteome</keyword>
<evidence type="ECO:0000313" key="1">
    <source>
        <dbReference type="EMBL" id="KAE9388522.1"/>
    </source>
</evidence>
<proteinExistence type="predicted"/>
<organism evidence="1 2">
    <name type="scientific">Gymnopus androsaceus JB14</name>
    <dbReference type="NCBI Taxonomy" id="1447944"/>
    <lineage>
        <taxon>Eukaryota</taxon>
        <taxon>Fungi</taxon>
        <taxon>Dikarya</taxon>
        <taxon>Basidiomycota</taxon>
        <taxon>Agaricomycotina</taxon>
        <taxon>Agaricomycetes</taxon>
        <taxon>Agaricomycetidae</taxon>
        <taxon>Agaricales</taxon>
        <taxon>Marasmiineae</taxon>
        <taxon>Omphalotaceae</taxon>
        <taxon>Gymnopus</taxon>
    </lineage>
</organism>
<protein>
    <recommendedName>
        <fullName evidence="3">Fungal-type protein kinase domain-containing protein</fullName>
    </recommendedName>
</protein>
<feature type="non-terminal residue" evidence="1">
    <location>
        <position position="124"/>
    </location>
</feature>
<dbReference type="AlphaFoldDB" id="A0A6A4GRW4"/>
<name>A0A6A4GRW4_9AGAR</name>
<evidence type="ECO:0000313" key="2">
    <source>
        <dbReference type="Proteomes" id="UP000799118"/>
    </source>
</evidence>
<dbReference type="Proteomes" id="UP000799118">
    <property type="component" value="Unassembled WGS sequence"/>
</dbReference>